<feature type="transmembrane region" description="Helical" evidence="7">
    <location>
        <begin position="87"/>
        <end position="104"/>
    </location>
</feature>
<dbReference type="EMBL" id="OC001470">
    <property type="protein sequence ID" value="CAD7259996.1"/>
    <property type="molecule type" value="Genomic_DNA"/>
</dbReference>
<feature type="transmembrane region" description="Helical" evidence="7">
    <location>
        <begin position="410"/>
        <end position="430"/>
    </location>
</feature>
<feature type="transmembrane region" description="Helical" evidence="7">
    <location>
        <begin position="213"/>
        <end position="235"/>
    </location>
</feature>
<feature type="transmembrane region" description="Helical" evidence="7">
    <location>
        <begin position="48"/>
        <end position="67"/>
    </location>
</feature>
<comment type="similarity">
    <text evidence="2">Belongs to the major facilitator superfamily.</text>
</comment>
<keyword evidence="4 7" id="KW-0812">Transmembrane</keyword>
<dbReference type="InterPro" id="IPR036259">
    <property type="entry name" value="MFS_trans_sf"/>
</dbReference>
<accession>A0A7R9ATS6</accession>
<keyword evidence="3" id="KW-0813">Transport</keyword>
<dbReference type="SUPFAM" id="SSF103473">
    <property type="entry name" value="MFS general substrate transporter"/>
    <property type="match status" value="1"/>
</dbReference>
<evidence type="ECO:0000256" key="2">
    <source>
        <dbReference type="ARBA" id="ARBA00008335"/>
    </source>
</evidence>
<evidence type="ECO:0000256" key="3">
    <source>
        <dbReference type="ARBA" id="ARBA00022448"/>
    </source>
</evidence>
<evidence type="ECO:0000256" key="4">
    <source>
        <dbReference type="ARBA" id="ARBA00022692"/>
    </source>
</evidence>
<dbReference type="InterPro" id="IPR005828">
    <property type="entry name" value="MFS_sugar_transport-like"/>
</dbReference>
<sequence length="555" mass="61081">MEWASFLCENGPFHSGLEIRDSGAVPVDFERAITLAVKIIPGFGRFHYGLILVCGVCFMSAGFQNGLNAYILPSAECDLRLTSQQKGTLNAVFLAGSVLSAYVWGSLADSIGRKKVLVSTLLFDSIITFFSSFAQEFNVIAVCRFFNGFIVGAPSCLVFPYLGEFHSTKTSSASLCFVGFFWTLSWMLLPALAWLVIPIPWSYHSAYFTYNSWRLFVAFISIPSLMSATLLLVLYPESPKFLLASGRTRQALDVLQNMYATNTGRRPSEYEVRYLKAPCSTSPDGSGLLFLLKAMWRQIKLLFVPPLLVRTLLCSALLFTNMFGYFGLGLWLPEIFNRFEAFYSSHPNETVSVCELTNVSKKQANISKLSDCSARSVDERVFINTMIIGAVCLLGNITSGLLAGHLQRKTMPVATMLIAGVSAATIYFLRSSLQNLIISCIFLSAISTGNFVLTSVVVDIFPTSIRAMAVCTAILAGRVGAIVSNLLLGHLLDISCEVPMFLLGFTVMCSSSEEEGSCLRMSAKSQFIWDQDIVLEGGYLGSEEWLETEAGCWVY</sequence>
<feature type="transmembrane region" description="Helical" evidence="7">
    <location>
        <begin position="381"/>
        <end position="403"/>
    </location>
</feature>
<dbReference type="PANTHER" id="PTHR23511:SF38">
    <property type="entry name" value="SYNAPTIC VESICLE 2-RELATED PROTEIN-LIKE PROTEIN"/>
    <property type="match status" value="1"/>
</dbReference>
<dbReference type="PROSITE" id="PS50850">
    <property type="entry name" value="MFS"/>
    <property type="match status" value="1"/>
</dbReference>
<dbReference type="PANTHER" id="PTHR23511">
    <property type="entry name" value="SYNAPTIC VESICLE GLYCOPROTEIN 2"/>
    <property type="match status" value="1"/>
</dbReference>
<protein>
    <recommendedName>
        <fullName evidence="8">Major facilitator superfamily (MFS) profile domain-containing protein</fullName>
    </recommendedName>
</protein>
<comment type="subcellular location">
    <subcellularLocation>
        <location evidence="1">Membrane</location>
        <topology evidence="1">Multi-pass membrane protein</topology>
    </subcellularLocation>
</comment>
<dbReference type="AlphaFoldDB" id="A0A7R9ATS6"/>
<proteinExistence type="inferred from homology"/>
<feature type="transmembrane region" description="Helical" evidence="7">
    <location>
        <begin position="307"/>
        <end position="332"/>
    </location>
</feature>
<evidence type="ECO:0000313" key="9">
    <source>
        <dbReference type="EMBL" id="CAD7259996.1"/>
    </source>
</evidence>
<feature type="transmembrane region" description="Helical" evidence="7">
    <location>
        <begin position="116"/>
        <end position="133"/>
    </location>
</feature>
<organism evidence="9">
    <name type="scientific">Timema shepardi</name>
    <name type="common">Walking stick</name>
    <dbReference type="NCBI Taxonomy" id="629360"/>
    <lineage>
        <taxon>Eukaryota</taxon>
        <taxon>Metazoa</taxon>
        <taxon>Ecdysozoa</taxon>
        <taxon>Arthropoda</taxon>
        <taxon>Hexapoda</taxon>
        <taxon>Insecta</taxon>
        <taxon>Pterygota</taxon>
        <taxon>Neoptera</taxon>
        <taxon>Polyneoptera</taxon>
        <taxon>Phasmatodea</taxon>
        <taxon>Timematodea</taxon>
        <taxon>Timematoidea</taxon>
        <taxon>Timematidae</taxon>
        <taxon>Timema</taxon>
    </lineage>
</organism>
<dbReference type="Pfam" id="PF00083">
    <property type="entry name" value="Sugar_tr"/>
    <property type="match status" value="1"/>
</dbReference>
<keyword evidence="6 7" id="KW-0472">Membrane</keyword>
<keyword evidence="5 7" id="KW-1133">Transmembrane helix</keyword>
<dbReference type="Gene3D" id="1.20.1250.20">
    <property type="entry name" value="MFS general substrate transporter like domains"/>
    <property type="match status" value="1"/>
</dbReference>
<evidence type="ECO:0000256" key="5">
    <source>
        <dbReference type="ARBA" id="ARBA00022989"/>
    </source>
</evidence>
<evidence type="ECO:0000256" key="1">
    <source>
        <dbReference type="ARBA" id="ARBA00004141"/>
    </source>
</evidence>
<name>A0A7R9ATS6_TIMSH</name>
<gene>
    <name evidence="9" type="ORF">TSIB3V08_LOCUS4189</name>
</gene>
<evidence type="ECO:0000256" key="7">
    <source>
        <dbReference type="SAM" id="Phobius"/>
    </source>
</evidence>
<feature type="domain" description="Major facilitator superfamily (MFS) profile" evidence="8">
    <location>
        <begin position="50"/>
        <end position="555"/>
    </location>
</feature>
<dbReference type="InterPro" id="IPR020846">
    <property type="entry name" value="MFS_dom"/>
</dbReference>
<dbReference type="GO" id="GO:0016020">
    <property type="term" value="C:membrane"/>
    <property type="evidence" value="ECO:0007669"/>
    <property type="project" value="UniProtKB-SubCell"/>
</dbReference>
<feature type="transmembrane region" description="Helical" evidence="7">
    <location>
        <begin position="175"/>
        <end position="201"/>
    </location>
</feature>
<feature type="transmembrane region" description="Helical" evidence="7">
    <location>
        <begin position="139"/>
        <end position="163"/>
    </location>
</feature>
<dbReference type="GO" id="GO:0022857">
    <property type="term" value="F:transmembrane transporter activity"/>
    <property type="evidence" value="ECO:0007669"/>
    <property type="project" value="InterPro"/>
</dbReference>
<reference evidence="9" key="1">
    <citation type="submission" date="2020-11" db="EMBL/GenBank/DDBJ databases">
        <authorList>
            <person name="Tran Van P."/>
        </authorList>
    </citation>
    <scope>NUCLEOTIDE SEQUENCE</scope>
</reference>
<feature type="transmembrane region" description="Helical" evidence="7">
    <location>
        <begin position="436"/>
        <end position="458"/>
    </location>
</feature>
<evidence type="ECO:0000259" key="8">
    <source>
        <dbReference type="PROSITE" id="PS50850"/>
    </source>
</evidence>
<evidence type="ECO:0000256" key="6">
    <source>
        <dbReference type="ARBA" id="ARBA00023136"/>
    </source>
</evidence>